<dbReference type="SUPFAM" id="SSF55931">
    <property type="entry name" value="Glutamine synthetase/guanido kinase"/>
    <property type="match status" value="1"/>
</dbReference>
<reference evidence="20 21" key="1">
    <citation type="journal article" date="2014" name="PLoS ONE">
        <title>How to Kill the Honey Bee Larva: Genomic Potential and Virulence Mechanisms of Paenibacillus larvae.</title>
        <authorList>
            <person name="Djukic M."/>
            <person name="Brzuszkiewicz E."/>
            <person name="Funfhaus A."/>
            <person name="Voss J."/>
            <person name="Gollnow K."/>
            <person name="Poppinga L."/>
            <person name="Liesegang H."/>
            <person name="Garcia-Gonzalez E."/>
            <person name="Genersch E."/>
            <person name="Daniel R."/>
        </authorList>
    </citation>
    <scope>NUCLEOTIDE SEQUENCE [LARGE SCALE GENOMIC DNA]</scope>
    <source>
        <strain evidence="20 21">DSM 25430</strain>
    </source>
</reference>
<dbReference type="SUPFAM" id="SSF54368">
    <property type="entry name" value="Glutamine synthetase, N-terminal domain"/>
    <property type="match status" value="1"/>
</dbReference>
<evidence type="ECO:0000256" key="13">
    <source>
        <dbReference type="PIRSR" id="PIRSR604809-3"/>
    </source>
</evidence>
<feature type="domain" description="GS beta-grasp" evidence="18">
    <location>
        <begin position="49"/>
        <end position="133"/>
    </location>
</feature>
<dbReference type="SMART" id="SM01230">
    <property type="entry name" value="Gln-synt_C"/>
    <property type="match status" value="1"/>
</dbReference>
<evidence type="ECO:0000256" key="4">
    <source>
        <dbReference type="ARBA" id="ARBA00012937"/>
    </source>
</evidence>
<dbReference type="PROSITE" id="PS00180">
    <property type="entry name" value="GLNA_1"/>
    <property type="match status" value="1"/>
</dbReference>
<comment type="subcellular location">
    <subcellularLocation>
        <location evidence="1">Cytoplasm</location>
    </subcellularLocation>
</comment>
<dbReference type="Gene3D" id="3.30.590.10">
    <property type="entry name" value="Glutamine synthetase/guanido kinase, catalytic domain"/>
    <property type="match status" value="1"/>
</dbReference>
<evidence type="ECO:0000259" key="18">
    <source>
        <dbReference type="PROSITE" id="PS51986"/>
    </source>
</evidence>
<feature type="binding site" evidence="13">
    <location>
        <position position="248"/>
    </location>
    <ligand>
        <name>Mg(2+)</name>
        <dbReference type="ChEBI" id="CHEBI:18420"/>
        <label>1</label>
    </ligand>
</feature>
<dbReference type="PROSITE" id="PS51987">
    <property type="entry name" value="GS_CATALYTIC"/>
    <property type="match status" value="1"/>
</dbReference>
<dbReference type="FunFam" id="3.30.590.10:FF:000001">
    <property type="entry name" value="Glutamine synthetase"/>
    <property type="match status" value="1"/>
</dbReference>
<feature type="binding site" evidence="11">
    <location>
        <position position="364"/>
    </location>
    <ligand>
        <name>L-glutamate</name>
        <dbReference type="ChEBI" id="CHEBI:29985"/>
    </ligand>
</feature>
<dbReference type="Pfam" id="PF03951">
    <property type="entry name" value="Gln-synt_N"/>
    <property type="match status" value="1"/>
</dbReference>
<dbReference type="GO" id="GO:0005737">
    <property type="term" value="C:cytoplasm"/>
    <property type="evidence" value="ECO:0007669"/>
    <property type="project" value="UniProtKB-SubCell"/>
</dbReference>
<evidence type="ECO:0000256" key="17">
    <source>
        <dbReference type="RuleBase" id="RU004356"/>
    </source>
</evidence>
<feature type="binding site" evidence="13">
    <location>
        <position position="167"/>
    </location>
    <ligand>
        <name>Mg(2+)</name>
        <dbReference type="ChEBI" id="CHEBI:18420"/>
        <label>1</label>
    </ligand>
</feature>
<evidence type="ECO:0000256" key="9">
    <source>
        <dbReference type="ARBA" id="ARBA00022840"/>
    </source>
</evidence>
<evidence type="ECO:0000259" key="19">
    <source>
        <dbReference type="PROSITE" id="PS51987"/>
    </source>
</evidence>
<dbReference type="AlphaFoldDB" id="V9WBZ5"/>
<dbReference type="GO" id="GO:0046872">
    <property type="term" value="F:metal ion binding"/>
    <property type="evidence" value="ECO:0007669"/>
    <property type="project" value="UniProtKB-KW"/>
</dbReference>
<dbReference type="PANTHER" id="PTHR43407">
    <property type="entry name" value="GLUTAMINE SYNTHETASE"/>
    <property type="match status" value="1"/>
</dbReference>
<comment type="catalytic activity">
    <reaction evidence="10 17">
        <text>L-glutamate + NH4(+) + ATP = L-glutamine + ADP + phosphate + H(+)</text>
        <dbReference type="Rhea" id="RHEA:16169"/>
        <dbReference type="ChEBI" id="CHEBI:15378"/>
        <dbReference type="ChEBI" id="CHEBI:28938"/>
        <dbReference type="ChEBI" id="CHEBI:29985"/>
        <dbReference type="ChEBI" id="CHEBI:30616"/>
        <dbReference type="ChEBI" id="CHEBI:43474"/>
        <dbReference type="ChEBI" id="CHEBI:58359"/>
        <dbReference type="ChEBI" id="CHEBI:456216"/>
        <dbReference type="EC" id="6.3.1.2"/>
    </reaction>
</comment>
<feature type="binding site" evidence="11">
    <location>
        <begin position="300"/>
        <end position="301"/>
    </location>
    <ligand>
        <name>L-glutamate</name>
        <dbReference type="ChEBI" id="CHEBI:29985"/>
    </ligand>
</feature>
<keyword evidence="14" id="KW-0597">Phosphoprotein</keyword>
<feature type="binding site" evidence="11">
    <location>
        <position position="376"/>
    </location>
    <ligand>
        <name>L-glutamate</name>
        <dbReference type="ChEBI" id="CHEBI:29985"/>
    </ligand>
</feature>
<comment type="similarity">
    <text evidence="2 15 16">Belongs to the glutamine synthetase family.</text>
</comment>
<feature type="binding site" evidence="13">
    <location>
        <position position="395"/>
    </location>
    <ligand>
        <name>Mg(2+)</name>
        <dbReference type="ChEBI" id="CHEBI:18420"/>
        <label>1</label>
    </ligand>
</feature>
<keyword evidence="9 12" id="KW-0067">ATP-binding</keyword>
<sequence length="510" mass="57335">MTAFRGAHYNYKKSRFHKRTIFIKNKKMYGNWEDFAMSTGKILDLIKEKKVEWVDFRFVDLAGRAHHITTPAQEVDEACFENGVAFDGSSIVGFRGIEESDMVMMPDPDSFFLDPFTDHVTLNIMCDIYTPDGERYDRDPRGIAQKAEQYLQHAGVATTAYFAPQSEFFIFDEVRFETSENTSFYSVDSEEGHWNTGRREEGGNLGFKVAKKGGYVPVAPIDSQQDIRTEMCRLLIESGLRVERHHHEVATAGQGEINVRFDTLTKTADNLLKYKYIVHNTARQYGKVATFMPKPLFGDNGSGMHVHQSIFNGDEPLFYEKGGYANLSQVALYYIGGILHHAPALIALTNPSTNSYKRLVPGYEAPVNLVFSKGNRSAAVRVPVAAVTPKGCRVEFRTPDSTANPYLAFSAMLMAGLDGIKRKIDPTTIGCGPLDKNIYELSAAEKKEIRSVPGSLEEALLALESDYEFLLEGGVFTKNFIYNYISLKREEAKEVAIQIHPHEFSLYFGC</sequence>
<evidence type="ECO:0000256" key="10">
    <source>
        <dbReference type="ARBA" id="ARBA00049436"/>
    </source>
</evidence>
<dbReference type="NCBIfam" id="TIGR00653">
    <property type="entry name" value="GlnA"/>
    <property type="match status" value="1"/>
</dbReference>
<proteinExistence type="inferred from homology"/>
<dbReference type="GO" id="GO:0016020">
    <property type="term" value="C:membrane"/>
    <property type="evidence" value="ECO:0007669"/>
    <property type="project" value="TreeGrafter"/>
</dbReference>
<dbReference type="InterPro" id="IPR027302">
    <property type="entry name" value="Gln_synth_N_conserv_site"/>
</dbReference>
<evidence type="ECO:0000256" key="11">
    <source>
        <dbReference type="PIRSR" id="PIRSR604809-1"/>
    </source>
</evidence>
<dbReference type="InterPro" id="IPR014746">
    <property type="entry name" value="Gln_synth/guanido_kin_cat_dom"/>
</dbReference>
<comment type="subunit">
    <text evidence="3">Oligomer of 12 subunits arranged in the form of two hexagons.</text>
</comment>
<keyword evidence="8 12" id="KW-0547">Nucleotide-binding</keyword>
<feature type="binding site" evidence="12">
    <location>
        <position position="243"/>
    </location>
    <ligand>
        <name>ATP</name>
        <dbReference type="ChEBI" id="CHEBI:30616"/>
    </ligand>
</feature>
<evidence type="ECO:0000256" key="14">
    <source>
        <dbReference type="PIRSR" id="PIRSR604809-50"/>
    </source>
</evidence>
<evidence type="ECO:0000256" key="1">
    <source>
        <dbReference type="ARBA" id="ARBA00004496"/>
    </source>
</evidence>
<evidence type="ECO:0000256" key="15">
    <source>
        <dbReference type="PROSITE-ProRule" id="PRU01330"/>
    </source>
</evidence>
<dbReference type="GO" id="GO:0006542">
    <property type="term" value="P:glutamine biosynthetic process"/>
    <property type="evidence" value="ECO:0007669"/>
    <property type="project" value="InterPro"/>
</dbReference>
<feature type="binding site" evidence="11">
    <location>
        <position position="358"/>
    </location>
    <ligand>
        <name>L-glutamate</name>
        <dbReference type="ChEBI" id="CHEBI:29985"/>
    </ligand>
</feature>
<dbReference type="Gene3D" id="3.10.20.70">
    <property type="entry name" value="Glutamine synthetase, N-terminal domain"/>
    <property type="match status" value="1"/>
</dbReference>
<dbReference type="EMBL" id="CP003355">
    <property type="protein sequence ID" value="AHD07235.1"/>
    <property type="molecule type" value="Genomic_DNA"/>
</dbReference>
<dbReference type="KEGG" id="plv:ERIC2_c35080"/>
<feature type="binding site" evidence="12">
    <location>
        <position position="376"/>
    </location>
    <ligand>
        <name>ATP</name>
        <dbReference type="ChEBI" id="CHEBI:30616"/>
    </ligand>
</feature>
<dbReference type="InterPro" id="IPR027303">
    <property type="entry name" value="Gln_synth_gly_rich_site"/>
</dbReference>
<dbReference type="PROSITE" id="PS51986">
    <property type="entry name" value="GS_BETA_GRASP"/>
    <property type="match status" value="1"/>
</dbReference>
<feature type="binding site" evidence="13">
    <location>
        <position position="256"/>
    </location>
    <ligand>
        <name>Mg(2+)</name>
        <dbReference type="ChEBI" id="CHEBI:18420"/>
        <label>1</label>
    </ligand>
</feature>
<dbReference type="InterPro" id="IPR008147">
    <property type="entry name" value="Gln_synt_N"/>
</dbReference>
<organism evidence="20 21">
    <name type="scientific">Paenibacillus larvae subsp. larvae DSM 25430</name>
    <dbReference type="NCBI Taxonomy" id="697284"/>
    <lineage>
        <taxon>Bacteria</taxon>
        <taxon>Bacillati</taxon>
        <taxon>Bacillota</taxon>
        <taxon>Bacilli</taxon>
        <taxon>Bacillales</taxon>
        <taxon>Paenibacillaceae</taxon>
        <taxon>Paenibacillus</taxon>
    </lineage>
</organism>
<dbReference type="InterPro" id="IPR036651">
    <property type="entry name" value="Gln_synt_N_sf"/>
</dbReference>
<feature type="binding site" evidence="12">
    <location>
        <position position="390"/>
    </location>
    <ligand>
        <name>ATP</name>
        <dbReference type="ChEBI" id="CHEBI:30616"/>
    </ligand>
</feature>
<dbReference type="PATRIC" id="fig|697284.3.peg.3317"/>
<feature type="modified residue" description="O-AMP-tyrosine" evidence="14">
    <location>
        <position position="439"/>
    </location>
</feature>
<feature type="domain" description="GS catalytic" evidence="19">
    <location>
        <begin position="140"/>
        <end position="510"/>
    </location>
</feature>
<protein>
    <recommendedName>
        <fullName evidence="5 17">Glutamine synthetase</fullName>
        <ecNumber evidence="4 17">6.3.1.2</ecNumber>
    </recommendedName>
</protein>
<dbReference type="PROSITE" id="PS00181">
    <property type="entry name" value="GLNA_ATP"/>
    <property type="match status" value="1"/>
</dbReference>
<dbReference type="HOGENOM" id="CLU_017290_1_2_9"/>
<evidence type="ECO:0000256" key="2">
    <source>
        <dbReference type="ARBA" id="ARBA00009897"/>
    </source>
</evidence>
<evidence type="ECO:0000313" key="21">
    <source>
        <dbReference type="Proteomes" id="UP000029431"/>
    </source>
</evidence>
<feature type="binding site" evidence="12">
    <location>
        <begin position="307"/>
        <end position="309"/>
    </location>
    <ligand>
        <name>ATP</name>
        <dbReference type="ChEBI" id="CHEBI:30616"/>
    </ligand>
</feature>
<gene>
    <name evidence="20" type="primary">glnA2</name>
    <name evidence="20" type="ORF">ERIC2_c35080</name>
</gene>
<dbReference type="InterPro" id="IPR008146">
    <property type="entry name" value="Gln_synth_cat_dom"/>
</dbReference>
<evidence type="ECO:0000256" key="7">
    <source>
        <dbReference type="ARBA" id="ARBA00022598"/>
    </source>
</evidence>
<keyword evidence="13" id="KW-0479">Metal-binding</keyword>
<keyword evidence="21" id="KW-1185">Reference proteome</keyword>
<evidence type="ECO:0000256" key="16">
    <source>
        <dbReference type="RuleBase" id="RU000384"/>
    </source>
</evidence>
<accession>V9WBZ5</accession>
<dbReference type="GO" id="GO:0005524">
    <property type="term" value="F:ATP binding"/>
    <property type="evidence" value="ECO:0007669"/>
    <property type="project" value="UniProtKB-KW"/>
</dbReference>
<dbReference type="GO" id="GO:0019740">
    <property type="term" value="P:nitrogen utilization"/>
    <property type="evidence" value="ECO:0007669"/>
    <property type="project" value="TreeGrafter"/>
</dbReference>
<keyword evidence="13" id="KW-0460">Magnesium</keyword>
<feature type="binding site" evidence="13">
    <location>
        <position position="305"/>
    </location>
    <ligand>
        <name>Mg(2+)</name>
        <dbReference type="ChEBI" id="CHEBI:18420"/>
        <label>1</label>
    </ligand>
</feature>
<dbReference type="EC" id="6.3.1.2" evidence="4 17"/>
<evidence type="ECO:0000256" key="12">
    <source>
        <dbReference type="PIRSR" id="PIRSR604809-2"/>
    </source>
</evidence>
<feature type="binding site" evidence="11">
    <location>
        <position position="397"/>
    </location>
    <ligand>
        <name>L-glutamate</name>
        <dbReference type="ChEBI" id="CHEBI:29985"/>
    </ligand>
</feature>
<evidence type="ECO:0000256" key="3">
    <source>
        <dbReference type="ARBA" id="ARBA00011354"/>
    </source>
</evidence>
<dbReference type="eggNOG" id="COG0174">
    <property type="taxonomic scope" value="Bacteria"/>
</dbReference>
<name>V9WBZ5_9BACL</name>
<dbReference type="InterPro" id="IPR004809">
    <property type="entry name" value="Gln_synth_I"/>
</dbReference>
<dbReference type="Proteomes" id="UP000029431">
    <property type="component" value="Chromosome"/>
</dbReference>
<keyword evidence="7 17" id="KW-0436">Ligase</keyword>
<evidence type="ECO:0000256" key="5">
    <source>
        <dbReference type="ARBA" id="ARBA00021364"/>
    </source>
</evidence>
<evidence type="ECO:0000256" key="6">
    <source>
        <dbReference type="ARBA" id="ARBA00022490"/>
    </source>
</evidence>
<dbReference type="PANTHER" id="PTHR43407:SF1">
    <property type="entry name" value="LENGSIN"/>
    <property type="match status" value="1"/>
</dbReference>
<evidence type="ECO:0000313" key="20">
    <source>
        <dbReference type="EMBL" id="AHD07235.1"/>
    </source>
</evidence>
<dbReference type="GO" id="GO:0004356">
    <property type="term" value="F:glutamine synthetase activity"/>
    <property type="evidence" value="ECO:0007669"/>
    <property type="project" value="UniProtKB-EC"/>
</dbReference>
<dbReference type="Pfam" id="PF00120">
    <property type="entry name" value="Gln-synt_C"/>
    <property type="match status" value="1"/>
</dbReference>
<comment type="cofactor">
    <cofactor evidence="13">
        <name>Mg(2+)</name>
        <dbReference type="ChEBI" id="CHEBI:18420"/>
    </cofactor>
    <text evidence="13">Binds 2 Mg(2+) ions per subunit.</text>
</comment>
<evidence type="ECO:0000256" key="8">
    <source>
        <dbReference type="ARBA" id="ARBA00022741"/>
    </source>
</evidence>
<keyword evidence="6" id="KW-0963">Cytoplasm</keyword>